<dbReference type="Pfam" id="PF06791">
    <property type="entry name" value="TMP_2"/>
    <property type="match status" value="1"/>
</dbReference>
<dbReference type="KEGG" id="see:SNSL254_A1079"/>
<organism evidence="5 6">
    <name type="scientific">Salmonella newport (strain SL254)</name>
    <dbReference type="NCBI Taxonomy" id="423368"/>
    <lineage>
        <taxon>Bacteria</taxon>
        <taxon>Pseudomonadati</taxon>
        <taxon>Pseudomonadota</taxon>
        <taxon>Gammaproteobacteria</taxon>
        <taxon>Enterobacterales</taxon>
        <taxon>Enterobacteriaceae</taxon>
        <taxon>Salmonella</taxon>
    </lineage>
</organism>
<feature type="domain" description="Bacteriophage tail tape measure C-terminal" evidence="4">
    <location>
        <begin position="806"/>
        <end position="880"/>
    </location>
</feature>
<evidence type="ECO:0000259" key="3">
    <source>
        <dbReference type="Pfam" id="PF06791"/>
    </source>
</evidence>
<dbReference type="EMBL" id="CP001113">
    <property type="protein sequence ID" value="ACF61814.1"/>
    <property type="molecule type" value="Genomic_DNA"/>
</dbReference>
<feature type="coiled-coil region" evidence="1">
    <location>
        <begin position="581"/>
        <end position="608"/>
    </location>
</feature>
<dbReference type="Pfam" id="PF24622">
    <property type="entry name" value="TMP_4"/>
    <property type="match status" value="1"/>
</dbReference>
<name>A0A0H3BM13_SALNS</name>
<dbReference type="Pfam" id="PF09718">
    <property type="entry name" value="Tape_meas_lam_C"/>
    <property type="match status" value="1"/>
</dbReference>
<accession>A0A0H3BM13</accession>
<dbReference type="InterPro" id="IPR006431">
    <property type="entry name" value="Phage_tape_meas_C"/>
</dbReference>
<evidence type="ECO:0000256" key="2">
    <source>
        <dbReference type="SAM" id="MobiDB-lite"/>
    </source>
</evidence>
<proteinExistence type="predicted"/>
<evidence type="ECO:0000259" key="4">
    <source>
        <dbReference type="Pfam" id="PF09718"/>
    </source>
</evidence>
<dbReference type="Proteomes" id="UP000008824">
    <property type="component" value="Chromosome"/>
</dbReference>
<reference evidence="5 6" key="1">
    <citation type="journal article" date="2011" name="J. Bacteriol.">
        <title>Comparative genomics of 28 Salmonella enterica isolates: evidence for CRISPR-mediated adaptive sublineage evolution.</title>
        <authorList>
            <person name="Fricke W.F."/>
            <person name="Mammel M.K."/>
            <person name="McDermott P.F."/>
            <person name="Tartera C."/>
            <person name="White D.G."/>
            <person name="Leclerc J.E."/>
            <person name="Ravel J."/>
            <person name="Cebula T.A."/>
        </authorList>
    </citation>
    <scope>NUCLEOTIDE SEQUENCE [LARGE SCALE GENOMIC DNA]</scope>
    <source>
        <strain evidence="5 6">SL254</strain>
    </source>
</reference>
<feature type="coiled-coil region" evidence="1">
    <location>
        <begin position="80"/>
        <end position="107"/>
    </location>
</feature>
<evidence type="ECO:0000313" key="5">
    <source>
        <dbReference type="EMBL" id="ACF61814.1"/>
    </source>
</evidence>
<evidence type="ECO:0000256" key="1">
    <source>
        <dbReference type="SAM" id="Coils"/>
    </source>
</evidence>
<feature type="region of interest" description="Disordered" evidence="2">
    <location>
        <begin position="541"/>
        <end position="568"/>
    </location>
</feature>
<gene>
    <name evidence="5" type="ordered locus">SNSL254_A1079</name>
</gene>
<evidence type="ECO:0000313" key="6">
    <source>
        <dbReference type="Proteomes" id="UP000008824"/>
    </source>
</evidence>
<keyword evidence="1" id="KW-0175">Coiled coil</keyword>
<protein>
    <submittedName>
        <fullName evidence="5">Gifsy-1 prophage VmtH</fullName>
    </submittedName>
</protein>
<dbReference type="InterPro" id="IPR009628">
    <property type="entry name" value="Phage_tape_measure_N"/>
</dbReference>
<dbReference type="HOGENOM" id="CLU_008450_0_2_6"/>
<dbReference type="NCBIfam" id="TIGR01541">
    <property type="entry name" value="tape_meas_lam_C"/>
    <property type="match status" value="1"/>
</dbReference>
<sequence length="1028" mass="111220">MSQKVGDIVINMDVDTAKVAAGLQTASNGLGKLVDSSDLVEKRIKRCMESSARSVAASAKSISAAMAQSQVATRTQSDAMAQLAREANEARERAVDLNQKLRAEAAQAAVVAQAQDAAAAAFYRQIDSVKQLSGGLQELQRIQAQVRQAKGRGDISQGDYLALVSEAAAKTRELTDAEALATQKKAQFIRRLKEQTAVQGLSRTELLRVKAAELGVSSAADVYIRKLDTATKSTHALGLKSAMARREIGVLIGELARGNFGALRGSGITLANRAGWIEQLMSPKGMMLGGLVGGVAAAVYGLGKAYYEGAKESEEFNKQLILTGSYAGKTTGKLNEMAKSLAGNGVTQHDAAGVLTQVVGSGAFTGQAVAMVSRTAARMQENVGQSVDETIRQFKRLQDDPVNAAKELDRALHFLTATQLEQIRVLGEQGRTADAAKIAMSAYSEEMNKRAGDVHDNLGWIEKAWNAVGDAAKWAWDRMLDIGREDTLDEKIATLQEKIARARKTPWTVSSSQTEYDQQQLNELQEQKRQKDLLDAKAQAERNYQKTQKRRNEQNAALNRDNETESLRHQREVARITAMQYADAAVRNAALERENERHKKAMARQKEKPKAYYNDEAGRLLLQYSQQQAQTEGLIAAAKLSTTEKMTEAHKQLLSFQQRIADLSGKKLTADEQSVLAHKDEIALALQKLDISQQDLQHQNAFNELKKKTLTLTSQLADEESRVRQQHALALATMGMGDQQRGRYEEHLKIQQHYQEQLEQLKRDSKAKGTYGSDEYRQAEQELQASLDRRLAEWADYNAKVDAAQGDWTQGASRALDNFLAQGGNVAGMTENVFTNAFNGMADSIANFAVTGKGSFRSLTVSILADLAKMEARIAASKLLGSVLGMFVFGASAGGSTPSGAYSSAALSVIPNADGGVYRSAGLSQYSGSIVNRPTFFAFARGAAVMGEAGPEAILPLRRGTDGKLGVVAAGSGGMAMFAPQYHIAISNTGPELTPQALKAVYDLGKKAAADFVQQQGRDGGRLSGAYR</sequence>
<dbReference type="AlphaFoldDB" id="A0A0H3BM13"/>
<feature type="domain" description="Bacteriophage tail tape measure N-terminal" evidence="3">
    <location>
        <begin position="226"/>
        <end position="424"/>
    </location>
</feature>